<dbReference type="EMBL" id="JAMWMK010000005">
    <property type="protein sequence ID" value="MDC4247381.1"/>
    <property type="molecule type" value="Genomic_DNA"/>
</dbReference>
<evidence type="ECO:0000313" key="3">
    <source>
        <dbReference type="EMBL" id="MDC4247381.1"/>
    </source>
</evidence>
<dbReference type="Proteomes" id="UP001141166">
    <property type="component" value="Unassembled WGS sequence"/>
</dbReference>
<dbReference type="GO" id="GO:0016787">
    <property type="term" value="F:hydrolase activity"/>
    <property type="evidence" value="ECO:0007669"/>
    <property type="project" value="UniProtKB-KW"/>
</dbReference>
<dbReference type="PANTHER" id="PTHR36113:SF6">
    <property type="entry name" value="FOSFOMYCIN RESISTANCE PROTEIN FOSX"/>
    <property type="match status" value="1"/>
</dbReference>
<evidence type="ECO:0000259" key="2">
    <source>
        <dbReference type="PROSITE" id="PS51819"/>
    </source>
</evidence>
<dbReference type="RefSeq" id="WP_002324676.1">
    <property type="nucleotide sequence ID" value="NZ_CAACYB010000001.1"/>
</dbReference>
<dbReference type="InterPro" id="IPR037523">
    <property type="entry name" value="VOC_core"/>
</dbReference>
<dbReference type="InterPro" id="IPR004360">
    <property type="entry name" value="Glyas_Fos-R_dOase_dom"/>
</dbReference>
<dbReference type="NCBIfam" id="NF000222">
    <property type="entry name" value="FosX"/>
    <property type="match status" value="1"/>
</dbReference>
<dbReference type="PANTHER" id="PTHR36113">
    <property type="entry name" value="LYASE, PUTATIVE-RELATED-RELATED"/>
    <property type="match status" value="1"/>
</dbReference>
<evidence type="ECO:0000313" key="4">
    <source>
        <dbReference type="Proteomes" id="UP001141166"/>
    </source>
</evidence>
<keyword evidence="3" id="KW-0378">Hydrolase</keyword>
<comment type="caution">
    <text evidence="3">The sequence shown here is derived from an EMBL/GenBank/DDBJ whole genome shotgun (WGS) entry which is preliminary data.</text>
</comment>
<organism evidence="3 4">
    <name type="scientific">Enterococcus faecium</name>
    <name type="common">Streptococcus faecium</name>
    <dbReference type="NCBI Taxonomy" id="1352"/>
    <lineage>
        <taxon>Bacteria</taxon>
        <taxon>Bacillati</taxon>
        <taxon>Bacillota</taxon>
        <taxon>Bacilli</taxon>
        <taxon>Lactobacillales</taxon>
        <taxon>Enterococcaceae</taxon>
        <taxon>Enterococcus</taxon>
    </lineage>
</organism>
<accession>A0A9X4B3G2</accession>
<dbReference type="InterPro" id="IPR051332">
    <property type="entry name" value="Fosfomycin_Res_Enzymes"/>
</dbReference>
<reference evidence="3" key="1">
    <citation type="submission" date="2022-05" db="EMBL/GenBank/DDBJ databases">
        <title>Draft genome sequences of Clostridium perfringens strains isolated from Peru.</title>
        <authorList>
            <person name="Hurtado R."/>
            <person name="Lima L."/>
            <person name="Sousa T."/>
            <person name="Jaiswal A.K."/>
            <person name="Tiwari S."/>
            <person name="Maturrano L."/>
            <person name="Brenig B."/>
            <person name="Azevedo V."/>
        </authorList>
    </citation>
    <scope>NUCLEOTIDE SEQUENCE</scope>
    <source>
        <strain evidence="3">CP4</strain>
    </source>
</reference>
<feature type="domain" description="VOC" evidence="2">
    <location>
        <begin position="2"/>
        <end position="121"/>
    </location>
</feature>
<sequence>MEISHITLIVKDLNKTSVLLNTLFDAKEIYDSQQKKFSLYPEKFFLVKDLWIAVMQNSSNKLPKTYNHIAFKIDEQDIDSFVSKIQMLGLTVEPGRSRVKGEASSIYFYDYDNHLFELHTGTLQERLKSYNSTT</sequence>
<dbReference type="GO" id="GO:0046872">
    <property type="term" value="F:metal ion binding"/>
    <property type="evidence" value="ECO:0007669"/>
    <property type="project" value="UniProtKB-KW"/>
</dbReference>
<dbReference type="Pfam" id="PF00903">
    <property type="entry name" value="Glyoxalase"/>
    <property type="match status" value="1"/>
</dbReference>
<keyword evidence="1" id="KW-0479">Metal-binding</keyword>
<dbReference type="AlphaFoldDB" id="A0A9X4B3G2"/>
<proteinExistence type="predicted"/>
<dbReference type="InterPro" id="IPR029068">
    <property type="entry name" value="Glyas_Bleomycin-R_OHBP_Dase"/>
</dbReference>
<dbReference type="Gene3D" id="3.10.180.10">
    <property type="entry name" value="2,3-Dihydroxybiphenyl 1,2-Dioxygenase, domain 1"/>
    <property type="match status" value="1"/>
</dbReference>
<protein>
    <submittedName>
        <fullName evidence="3">FosX/FosE/FosI family fosfomycin resistance hydrolase</fullName>
    </submittedName>
</protein>
<dbReference type="SUPFAM" id="SSF54593">
    <property type="entry name" value="Glyoxalase/Bleomycin resistance protein/Dihydroxybiphenyl dioxygenase"/>
    <property type="match status" value="1"/>
</dbReference>
<dbReference type="PROSITE" id="PS51819">
    <property type="entry name" value="VOC"/>
    <property type="match status" value="1"/>
</dbReference>
<name>A0A9X4B3G2_ENTFC</name>
<gene>
    <name evidence="3" type="primary">fosX</name>
    <name evidence="3" type="ORF">M3X98_04825</name>
</gene>
<evidence type="ECO:0000256" key="1">
    <source>
        <dbReference type="ARBA" id="ARBA00022723"/>
    </source>
</evidence>